<sequence>MQVGHQKPAAVLAGGIFELVGRGGFIAAVQRLPQLDLQLATPPYSNGCYTFITRAIYKYLLTRNRNRIARGFKSQTKKRYGNKHRITDTNRSQHSTAQPVHNRSTHGSQPSRSLSSPTHHLFHIVGLKDAQNYVTLIVASYH</sequence>
<keyword evidence="3" id="KW-1185">Reference proteome</keyword>
<dbReference type="AlphaFoldDB" id="A0A0V1C7X6"/>
<evidence type="ECO:0000256" key="1">
    <source>
        <dbReference type="SAM" id="MobiDB-lite"/>
    </source>
</evidence>
<accession>A0A0V1C7X6</accession>
<protein>
    <submittedName>
        <fullName evidence="2">Uncharacterized protein</fullName>
    </submittedName>
</protein>
<proteinExistence type="predicted"/>
<dbReference type="Proteomes" id="UP000054653">
    <property type="component" value="Unassembled WGS sequence"/>
</dbReference>
<organism evidence="2 3">
    <name type="scientific">Trichinella britovi</name>
    <name type="common">Parasitic roundworm</name>
    <dbReference type="NCBI Taxonomy" id="45882"/>
    <lineage>
        <taxon>Eukaryota</taxon>
        <taxon>Metazoa</taxon>
        <taxon>Ecdysozoa</taxon>
        <taxon>Nematoda</taxon>
        <taxon>Enoplea</taxon>
        <taxon>Dorylaimia</taxon>
        <taxon>Trichinellida</taxon>
        <taxon>Trichinellidae</taxon>
        <taxon>Trichinella</taxon>
    </lineage>
</organism>
<evidence type="ECO:0000313" key="2">
    <source>
        <dbReference type="EMBL" id="KRY45297.1"/>
    </source>
</evidence>
<evidence type="ECO:0000313" key="3">
    <source>
        <dbReference type="Proteomes" id="UP000054653"/>
    </source>
</evidence>
<feature type="compositionally biased region" description="Polar residues" evidence="1">
    <location>
        <begin position="89"/>
        <end position="116"/>
    </location>
</feature>
<gene>
    <name evidence="2" type="ORF">T03_9786</name>
</gene>
<dbReference type="EMBL" id="JYDI01000380">
    <property type="protein sequence ID" value="KRY45297.1"/>
    <property type="molecule type" value="Genomic_DNA"/>
</dbReference>
<feature type="region of interest" description="Disordered" evidence="1">
    <location>
        <begin position="72"/>
        <end position="116"/>
    </location>
</feature>
<name>A0A0V1C7X6_TRIBR</name>
<reference evidence="2 3" key="1">
    <citation type="submission" date="2015-01" db="EMBL/GenBank/DDBJ databases">
        <title>Evolution of Trichinella species and genotypes.</title>
        <authorList>
            <person name="Korhonen P.K."/>
            <person name="Edoardo P."/>
            <person name="Giuseppe L.R."/>
            <person name="Gasser R.B."/>
        </authorList>
    </citation>
    <scope>NUCLEOTIDE SEQUENCE [LARGE SCALE GENOMIC DNA]</scope>
    <source>
        <strain evidence="2">ISS120</strain>
    </source>
</reference>
<feature type="compositionally biased region" description="Basic residues" evidence="1">
    <location>
        <begin position="72"/>
        <end position="84"/>
    </location>
</feature>
<comment type="caution">
    <text evidence="2">The sequence shown here is derived from an EMBL/GenBank/DDBJ whole genome shotgun (WGS) entry which is preliminary data.</text>
</comment>